<keyword evidence="4" id="KW-0231">Viral genome packaging</keyword>
<proteinExistence type="predicted"/>
<dbReference type="EMBL" id="LR796178">
    <property type="protein sequence ID" value="CAB4124367.1"/>
    <property type="molecule type" value="Genomic_DNA"/>
</dbReference>
<organism evidence="6">
    <name type="scientific">uncultured Caudovirales phage</name>
    <dbReference type="NCBI Taxonomy" id="2100421"/>
    <lineage>
        <taxon>Viruses</taxon>
        <taxon>Duplodnaviria</taxon>
        <taxon>Heunggongvirae</taxon>
        <taxon>Uroviricota</taxon>
        <taxon>Caudoviricetes</taxon>
        <taxon>Peduoviridae</taxon>
        <taxon>Maltschvirus</taxon>
        <taxon>Maltschvirus maltsch</taxon>
    </lineage>
</organism>
<evidence type="ECO:0000256" key="2">
    <source>
        <dbReference type="ARBA" id="ARBA00022741"/>
    </source>
</evidence>
<accession>A0A6J5KU17</accession>
<evidence type="ECO:0000256" key="3">
    <source>
        <dbReference type="ARBA" id="ARBA00022840"/>
    </source>
</evidence>
<gene>
    <name evidence="6" type="ORF">UFOVP49_205</name>
</gene>
<reference evidence="6" key="1">
    <citation type="submission" date="2020-04" db="EMBL/GenBank/DDBJ databases">
        <authorList>
            <person name="Chiriac C."/>
            <person name="Salcher M."/>
            <person name="Ghai R."/>
            <person name="Kavagutti S V."/>
        </authorList>
    </citation>
    <scope>NUCLEOTIDE SEQUENCE</scope>
</reference>
<keyword evidence="3" id="KW-0067">ATP-binding</keyword>
<dbReference type="Gene3D" id="3.30.420.240">
    <property type="match status" value="1"/>
</dbReference>
<name>A0A6J5KU17_9CAUD</name>
<sequence length="548" mass="62437">MNQIAINRKDSYLGNPKLKKVGVNVSLTEDQIREYVKCRDNPVYFAQNYVKIVTLDKGFVPIDLYPFQIETIEDIVDNRFVVMKAGRQVGKTTVVVAYILWYILFEEDKFVALLANKAKTSREILNRIKLAYEALPLWLQQGIRTWNKGDIELENNCRILADSTSSSAARGYSISFLYLDEFAFVPNNVAEEFFTSVYPTISSGTKSKILISSTPNGMNHFYKIWKEAEEQINGFKTIEANWRQVPGRDQKWADGQKAVLGEQKFLQEMECTFLGSAGTLISSAALKSMAFTRPLRNLMEGLEIYEEPQPDHFYVSSVDSSRGQGLDYSAFLVMDCTVQPFRVVAKYRNNTISPMLYPNVIVQTAKYYNEAYLLIENNDVGAQVADICMSELEYDNMFHGEEANGRFYLGQFGKAKQLGIKTTKRVKRQGCNALKQLVENGKLIISDFNIIEELSTFVLKRDGTYTGEEGSHDDLAMCLVLFSWLSAQAYFRDLTNFDIRQKLYEEKMRAIEDELPPMPVTTDDLADSERYFRDGGAVWEVIPYDSGG</sequence>
<evidence type="ECO:0000313" key="6">
    <source>
        <dbReference type="EMBL" id="CAB4124367.1"/>
    </source>
</evidence>
<keyword evidence="1" id="KW-1188">Viral release from host cell</keyword>
<dbReference type="InterPro" id="IPR027417">
    <property type="entry name" value="P-loop_NTPase"/>
</dbReference>
<protein>
    <submittedName>
        <fullName evidence="6">Large terminase protein</fullName>
    </submittedName>
</protein>
<dbReference type="Pfam" id="PF03237">
    <property type="entry name" value="Terminase_6N"/>
    <property type="match status" value="1"/>
</dbReference>
<evidence type="ECO:0000259" key="5">
    <source>
        <dbReference type="Pfam" id="PF17289"/>
    </source>
</evidence>
<dbReference type="Gene3D" id="3.40.50.300">
    <property type="entry name" value="P-loop containing nucleotide triphosphate hydrolases"/>
    <property type="match status" value="1"/>
</dbReference>
<feature type="domain" description="Terminase large subunit gp17-like C-terminal" evidence="5">
    <location>
        <begin position="318"/>
        <end position="477"/>
    </location>
</feature>
<keyword evidence="2" id="KW-0547">Nucleotide-binding</keyword>
<dbReference type="Pfam" id="PF17289">
    <property type="entry name" value="Terminase_6C"/>
    <property type="match status" value="1"/>
</dbReference>
<dbReference type="GO" id="GO:0005524">
    <property type="term" value="F:ATP binding"/>
    <property type="evidence" value="ECO:0007669"/>
    <property type="project" value="UniProtKB-KW"/>
</dbReference>
<evidence type="ECO:0000256" key="1">
    <source>
        <dbReference type="ARBA" id="ARBA00022612"/>
    </source>
</evidence>
<evidence type="ECO:0000256" key="4">
    <source>
        <dbReference type="ARBA" id="ARBA00023219"/>
    </source>
</evidence>
<dbReference type="InterPro" id="IPR035421">
    <property type="entry name" value="Terminase_6C"/>
</dbReference>
<dbReference type="SUPFAM" id="SSF52540">
    <property type="entry name" value="P-loop containing nucleoside triphosphate hydrolases"/>
    <property type="match status" value="1"/>
</dbReference>